<keyword evidence="5" id="KW-0793">Thylakoid</keyword>
<dbReference type="GO" id="GO:0015979">
    <property type="term" value="P:photosynthesis"/>
    <property type="evidence" value="ECO:0007669"/>
    <property type="project" value="InterPro"/>
</dbReference>
<protein>
    <recommendedName>
        <fullName evidence="5">Protein PsbN</fullName>
    </recommendedName>
</protein>
<evidence type="ECO:0000313" key="6">
    <source>
        <dbReference type="EMBL" id="MBD2184605.1"/>
    </source>
</evidence>
<comment type="caution">
    <text evidence="5">Originally thought to be a component of PSII; based on experiments in Synechocystis, N.tabacum and barley, and its absence from PSII in T.elongatus and T.vulcanus, this is probably not true.</text>
</comment>
<gene>
    <name evidence="5 6" type="primary">psbN</name>
    <name evidence="6" type="ORF">H6G03_26640</name>
</gene>
<reference evidence="6" key="2">
    <citation type="submission" date="2020-08" db="EMBL/GenBank/DDBJ databases">
        <authorList>
            <person name="Chen M."/>
            <person name="Teng W."/>
            <person name="Zhao L."/>
            <person name="Hu C."/>
            <person name="Zhou Y."/>
            <person name="Han B."/>
            <person name="Song L."/>
            <person name="Shu W."/>
        </authorList>
    </citation>
    <scope>NUCLEOTIDE SEQUENCE</scope>
    <source>
        <strain evidence="6">FACHB-1375</strain>
    </source>
</reference>
<proteinExistence type="inferred from homology"/>
<dbReference type="Pfam" id="PF02468">
    <property type="entry name" value="PsbN"/>
    <property type="match status" value="1"/>
</dbReference>
<dbReference type="GO" id="GO:0031676">
    <property type="term" value="C:plasma membrane-derived thylakoid membrane"/>
    <property type="evidence" value="ECO:0007669"/>
    <property type="project" value="UniProtKB-SubCell"/>
</dbReference>
<evidence type="ECO:0000256" key="5">
    <source>
        <dbReference type="HAMAP-Rule" id="MF_00293"/>
    </source>
</evidence>
<dbReference type="EMBL" id="JACJPW010000088">
    <property type="protein sequence ID" value="MBD2184605.1"/>
    <property type="molecule type" value="Genomic_DNA"/>
</dbReference>
<dbReference type="PANTHER" id="PTHR35326:SF3">
    <property type="entry name" value="PROTEIN PSBN"/>
    <property type="match status" value="1"/>
</dbReference>
<sequence length="43" mass="4565">MEPATVLSISIAVVVIAITGFSIYTAFGPPSKELGDPFEDHED</sequence>
<evidence type="ECO:0000256" key="1">
    <source>
        <dbReference type="ARBA" id="ARBA00004167"/>
    </source>
</evidence>
<keyword evidence="7" id="KW-1185">Reference proteome</keyword>
<dbReference type="RefSeq" id="WP_190471319.1">
    <property type="nucleotide sequence ID" value="NZ_JACJPW010000088.1"/>
</dbReference>
<keyword evidence="4 5" id="KW-0472">Membrane</keyword>
<reference evidence="6" key="1">
    <citation type="journal article" date="2015" name="ISME J.">
        <title>Draft Genome Sequence of Streptomyces incarnatus NRRL8089, which Produces the Nucleoside Antibiotic Sinefungin.</title>
        <authorList>
            <person name="Oshima K."/>
            <person name="Hattori M."/>
            <person name="Shimizu H."/>
            <person name="Fukuda K."/>
            <person name="Nemoto M."/>
            <person name="Inagaki K."/>
            <person name="Tamura T."/>
        </authorList>
    </citation>
    <scope>NUCLEOTIDE SEQUENCE</scope>
    <source>
        <strain evidence="6">FACHB-1375</strain>
    </source>
</reference>
<comment type="subcellular location">
    <subcellularLocation>
        <location evidence="5">Cellular thylakoid membrane</location>
        <topology evidence="5">Single-pass membrane protein</topology>
    </subcellularLocation>
    <subcellularLocation>
        <location evidence="1">Membrane</location>
        <topology evidence="1">Single-pass membrane protein</topology>
    </subcellularLocation>
</comment>
<dbReference type="InterPro" id="IPR003398">
    <property type="entry name" value="PSII_PsbN"/>
</dbReference>
<comment type="caution">
    <text evidence="6">The sequence shown here is derived from an EMBL/GenBank/DDBJ whole genome shotgun (WGS) entry which is preliminary data.</text>
</comment>
<dbReference type="HAMAP" id="MF_00293">
    <property type="entry name" value="PSII_PsbN"/>
    <property type="match status" value="1"/>
</dbReference>
<keyword evidence="3 5" id="KW-1133">Transmembrane helix</keyword>
<organism evidence="6 7">
    <name type="scientific">Aerosakkonema funiforme FACHB-1375</name>
    <dbReference type="NCBI Taxonomy" id="2949571"/>
    <lineage>
        <taxon>Bacteria</taxon>
        <taxon>Bacillati</taxon>
        <taxon>Cyanobacteriota</taxon>
        <taxon>Cyanophyceae</taxon>
        <taxon>Oscillatoriophycideae</taxon>
        <taxon>Aerosakkonematales</taxon>
        <taxon>Aerosakkonemataceae</taxon>
        <taxon>Aerosakkonema</taxon>
    </lineage>
</organism>
<dbReference type="Proteomes" id="UP000641646">
    <property type="component" value="Unassembled WGS sequence"/>
</dbReference>
<comment type="similarity">
    <text evidence="5">Belongs to the PsbN family.</text>
</comment>
<evidence type="ECO:0000256" key="2">
    <source>
        <dbReference type="ARBA" id="ARBA00022692"/>
    </source>
</evidence>
<accession>A0A926VJ05</accession>
<evidence type="ECO:0000256" key="3">
    <source>
        <dbReference type="ARBA" id="ARBA00022989"/>
    </source>
</evidence>
<dbReference type="AlphaFoldDB" id="A0A926VJ05"/>
<dbReference type="NCBIfam" id="NF009650">
    <property type="entry name" value="PRK13183.1"/>
    <property type="match status" value="1"/>
</dbReference>
<dbReference type="PANTHER" id="PTHR35326">
    <property type="entry name" value="PROTEIN PSBN"/>
    <property type="match status" value="1"/>
</dbReference>
<keyword evidence="2 5" id="KW-0812">Transmembrane</keyword>
<evidence type="ECO:0000313" key="7">
    <source>
        <dbReference type="Proteomes" id="UP000641646"/>
    </source>
</evidence>
<evidence type="ECO:0000256" key="4">
    <source>
        <dbReference type="ARBA" id="ARBA00023136"/>
    </source>
</evidence>
<feature type="transmembrane region" description="Helical" evidence="5">
    <location>
        <begin position="6"/>
        <end position="27"/>
    </location>
</feature>
<comment type="function">
    <text evidence="5">May play a role in photosystem I and II biogenesis.</text>
</comment>
<name>A0A926VJ05_9CYAN</name>